<keyword evidence="1" id="KW-1133">Transmembrane helix</keyword>
<proteinExistence type="predicted"/>
<dbReference type="PANTHER" id="PTHR35043">
    <property type="entry name" value="TRANSCRIPTION FACTOR DOMAIN-CONTAINING PROTEIN"/>
    <property type="match status" value="1"/>
</dbReference>
<feature type="transmembrane region" description="Helical" evidence="1">
    <location>
        <begin position="55"/>
        <end position="71"/>
    </location>
</feature>
<name>A0A395GJG8_9EURO</name>
<dbReference type="OrthoDB" id="3061561at2759"/>
<evidence type="ECO:0000256" key="1">
    <source>
        <dbReference type="SAM" id="Phobius"/>
    </source>
</evidence>
<dbReference type="VEuPathDB" id="FungiDB:BO80DRAFT_429901"/>
<feature type="transmembrane region" description="Helical" evidence="1">
    <location>
        <begin position="458"/>
        <end position="478"/>
    </location>
</feature>
<accession>A0A395GJG8</accession>
<keyword evidence="3" id="KW-1185">Reference proteome</keyword>
<reference evidence="2 3" key="1">
    <citation type="submission" date="2018-02" db="EMBL/GenBank/DDBJ databases">
        <title>The genomes of Aspergillus section Nigri reveals drivers in fungal speciation.</title>
        <authorList>
            <consortium name="DOE Joint Genome Institute"/>
            <person name="Vesth T.C."/>
            <person name="Nybo J."/>
            <person name="Theobald S."/>
            <person name="Brandl J."/>
            <person name="Frisvad J.C."/>
            <person name="Nielsen K.F."/>
            <person name="Lyhne E.K."/>
            <person name="Kogle M.E."/>
            <person name="Kuo A."/>
            <person name="Riley R."/>
            <person name="Clum A."/>
            <person name="Nolan M."/>
            <person name="Lipzen A."/>
            <person name="Salamov A."/>
            <person name="Henrissat B."/>
            <person name="Wiebenga A."/>
            <person name="De vries R.P."/>
            <person name="Grigoriev I.V."/>
            <person name="Mortensen U.H."/>
            <person name="Andersen M.R."/>
            <person name="Baker S.E."/>
        </authorList>
    </citation>
    <scope>NUCLEOTIDE SEQUENCE [LARGE SCALE GENOMIC DNA]</scope>
    <source>
        <strain evidence="2 3">CBS 121593</strain>
    </source>
</reference>
<keyword evidence="1" id="KW-0472">Membrane</keyword>
<evidence type="ECO:0000313" key="3">
    <source>
        <dbReference type="Proteomes" id="UP000249402"/>
    </source>
</evidence>
<dbReference type="PANTHER" id="PTHR35043:SF7">
    <property type="entry name" value="TRANSCRIPTION FACTOR DOMAIN-CONTAINING PROTEIN"/>
    <property type="match status" value="1"/>
</dbReference>
<dbReference type="GeneID" id="37225447"/>
<feature type="transmembrane region" description="Helical" evidence="1">
    <location>
        <begin position="415"/>
        <end position="438"/>
    </location>
</feature>
<gene>
    <name evidence="2" type="ORF">BO80DRAFT_429901</name>
</gene>
<feature type="transmembrane region" description="Helical" evidence="1">
    <location>
        <begin position="17"/>
        <end position="35"/>
    </location>
</feature>
<organism evidence="2 3">
    <name type="scientific">Aspergillus ibericus CBS 121593</name>
    <dbReference type="NCBI Taxonomy" id="1448316"/>
    <lineage>
        <taxon>Eukaryota</taxon>
        <taxon>Fungi</taxon>
        <taxon>Dikarya</taxon>
        <taxon>Ascomycota</taxon>
        <taxon>Pezizomycotina</taxon>
        <taxon>Eurotiomycetes</taxon>
        <taxon>Eurotiomycetidae</taxon>
        <taxon>Eurotiales</taxon>
        <taxon>Aspergillaceae</taxon>
        <taxon>Aspergillus</taxon>
        <taxon>Aspergillus subgen. Circumdati</taxon>
    </lineage>
</organism>
<sequence>MAQYQGWTSGPNTRGSFDILWTCLTTMALCVWTAVHPNIPVVSRFGPTLLERLGLMMLAMIFPEFVMTAAWDQRRRAQRLLQEVNPSPARHEDEILREAADASLLPPDTSHRWSLLQALFAVMGGYALETQYTSQVTKQPRTIRRLVTPEGVAILATTGTLPSVSERDLEERSKADVFAKVIVVCQILWFALQVLGRLGQRLPVTLLETHTTIHVGCAIVVYAIWLHKPYNLSQSVMVTGPDSQRIGAFFNFHDISYAVYRRQCERYETHRIEYWKRRIIHASRGVTRFESPPEPPTRKPLVQLLAEHRSSPADRMTAVDEDEDLLYALAPEASEGLEMLQRHGCRVADTTDPNDPFLRQTSANFTIRTVWGGWSTDVGHEPSWSKGIHVGFNVLYGGCHLAAWSSAFPSPVERWLWRASALFLISVPVWGALRILWWTAVRSRHRAVYPIRNGDLDVIAAPMFFTIFVVYTVARWYFLIEALMSLRRLPLQAYDTVNWTSILPHVG</sequence>
<keyword evidence="1" id="KW-0812">Transmembrane</keyword>
<dbReference type="RefSeq" id="XP_025569760.1">
    <property type="nucleotide sequence ID" value="XM_025720582.1"/>
</dbReference>
<dbReference type="Proteomes" id="UP000249402">
    <property type="component" value="Unassembled WGS sequence"/>
</dbReference>
<protein>
    <submittedName>
        <fullName evidence="2">Uncharacterized protein</fullName>
    </submittedName>
</protein>
<dbReference type="AlphaFoldDB" id="A0A395GJG8"/>
<evidence type="ECO:0000313" key="2">
    <source>
        <dbReference type="EMBL" id="RAK95432.1"/>
    </source>
</evidence>
<dbReference type="EMBL" id="KZ824493">
    <property type="protein sequence ID" value="RAK95432.1"/>
    <property type="molecule type" value="Genomic_DNA"/>
</dbReference>